<dbReference type="GO" id="GO:0003677">
    <property type="term" value="F:DNA binding"/>
    <property type="evidence" value="ECO:0007669"/>
    <property type="project" value="UniProtKB-KW"/>
</dbReference>
<dbReference type="GO" id="GO:0008080">
    <property type="term" value="F:N-acetyltransferase activity"/>
    <property type="evidence" value="ECO:0007669"/>
    <property type="project" value="InterPro"/>
</dbReference>
<dbReference type="InterPro" id="IPR036388">
    <property type="entry name" value="WH-like_DNA-bd_sf"/>
</dbReference>
<dbReference type="OrthoDB" id="5419426at2"/>
<evidence type="ECO:0000259" key="2">
    <source>
        <dbReference type="PROSITE" id="PS50995"/>
    </source>
</evidence>
<dbReference type="InterPro" id="IPR000835">
    <property type="entry name" value="HTH_MarR-typ"/>
</dbReference>
<organism evidence="4 5">
    <name type="scientific">Paenibacillus tianmuensis</name>
    <dbReference type="NCBI Taxonomy" id="624147"/>
    <lineage>
        <taxon>Bacteria</taxon>
        <taxon>Bacillati</taxon>
        <taxon>Bacillota</taxon>
        <taxon>Bacilli</taxon>
        <taxon>Bacillales</taxon>
        <taxon>Paenibacillaceae</taxon>
        <taxon>Paenibacillus</taxon>
    </lineage>
</organism>
<dbReference type="EMBL" id="FMTT01000003">
    <property type="protein sequence ID" value="SCW33171.1"/>
    <property type="molecule type" value="Genomic_DNA"/>
</dbReference>
<dbReference type="RefSeq" id="WP_090666721.1">
    <property type="nucleotide sequence ID" value="NZ_FMTT01000003.1"/>
</dbReference>
<dbReference type="Pfam" id="PF00583">
    <property type="entry name" value="Acetyltransf_1"/>
    <property type="match status" value="1"/>
</dbReference>
<dbReference type="SUPFAM" id="SSF55729">
    <property type="entry name" value="Acyl-CoA N-acyltransferases (Nat)"/>
    <property type="match status" value="1"/>
</dbReference>
<keyword evidence="1" id="KW-0808">Transferase</keyword>
<keyword evidence="5" id="KW-1185">Reference proteome</keyword>
<feature type="domain" description="N-acetyltransferase" evidence="3">
    <location>
        <begin position="150"/>
        <end position="304"/>
    </location>
</feature>
<dbReference type="SMART" id="SM00347">
    <property type="entry name" value="HTH_MARR"/>
    <property type="match status" value="1"/>
</dbReference>
<dbReference type="InterPro" id="IPR000182">
    <property type="entry name" value="GNAT_dom"/>
</dbReference>
<evidence type="ECO:0000313" key="4">
    <source>
        <dbReference type="EMBL" id="SCW33171.1"/>
    </source>
</evidence>
<dbReference type="InterPro" id="IPR050769">
    <property type="entry name" value="NAT_camello-type"/>
</dbReference>
<dbReference type="STRING" id="624147.SAMN04487970_100359"/>
<dbReference type="Gene3D" id="1.10.10.10">
    <property type="entry name" value="Winged helix-like DNA-binding domain superfamily/Winged helix DNA-binding domain"/>
    <property type="match status" value="1"/>
</dbReference>
<dbReference type="Gene3D" id="3.40.630.30">
    <property type="match status" value="1"/>
</dbReference>
<reference evidence="5" key="1">
    <citation type="submission" date="2016-10" db="EMBL/GenBank/DDBJ databases">
        <authorList>
            <person name="Varghese N."/>
            <person name="Submissions S."/>
        </authorList>
    </citation>
    <scope>NUCLEOTIDE SEQUENCE [LARGE SCALE GENOMIC DNA]</scope>
    <source>
        <strain evidence="5">CGMCC 1.8946</strain>
    </source>
</reference>
<accession>A0A1G4PLW0</accession>
<sequence length="306" mass="35369">MESIQYVEKIRKFNRSYANVLGKIDQQIYNQAFSLTEARVITEIHHGNGCTATEVREKLGIDRGYMSRMLQRFEDENIILKKQSSEDKRQYALFLTKDGENIYEDLVEHARRGVDNMIKPLSKNDLSRLVAAMETIESVYSKECSSASEVLIRPFQSGDAGYVAHLHGRIYDKTYKFGQIFEYYVMKGLADFMIDPEGGELWVAEVNGGIVGSIAITKSSDTVAQLRWFILDESFQGRGIGKKLIETALSFCREKNYAHVFLWTVSTLESARYIYRKYNFKLTEEKPNDEWSATKLIEERWDLDLH</sequence>
<evidence type="ECO:0000256" key="1">
    <source>
        <dbReference type="ARBA" id="ARBA00022679"/>
    </source>
</evidence>
<dbReference type="GO" id="GO:0003700">
    <property type="term" value="F:DNA-binding transcription factor activity"/>
    <property type="evidence" value="ECO:0007669"/>
    <property type="project" value="InterPro"/>
</dbReference>
<dbReference type="CDD" id="cd04301">
    <property type="entry name" value="NAT_SF"/>
    <property type="match status" value="1"/>
</dbReference>
<dbReference type="Proteomes" id="UP000198601">
    <property type="component" value="Unassembled WGS sequence"/>
</dbReference>
<dbReference type="SUPFAM" id="SSF46785">
    <property type="entry name" value="Winged helix' DNA-binding domain"/>
    <property type="match status" value="1"/>
</dbReference>
<name>A0A1G4PLW0_9BACL</name>
<dbReference type="PANTHER" id="PTHR13947:SF37">
    <property type="entry name" value="LD18367P"/>
    <property type="match status" value="1"/>
</dbReference>
<gene>
    <name evidence="4" type="ORF">SAMN04487970_100359</name>
</gene>
<dbReference type="InterPro" id="IPR036390">
    <property type="entry name" value="WH_DNA-bd_sf"/>
</dbReference>
<dbReference type="PANTHER" id="PTHR13947">
    <property type="entry name" value="GNAT FAMILY N-ACETYLTRANSFERASE"/>
    <property type="match status" value="1"/>
</dbReference>
<feature type="domain" description="HTH marR-type" evidence="2">
    <location>
        <begin position="3"/>
        <end position="138"/>
    </location>
</feature>
<dbReference type="PROSITE" id="PS50995">
    <property type="entry name" value="HTH_MARR_2"/>
    <property type="match status" value="1"/>
</dbReference>
<protein>
    <submittedName>
        <fullName evidence="4">DNA-binding transcriptional regulator, MarR family</fullName>
    </submittedName>
</protein>
<dbReference type="Pfam" id="PF01047">
    <property type="entry name" value="MarR"/>
    <property type="match status" value="1"/>
</dbReference>
<dbReference type="InterPro" id="IPR016181">
    <property type="entry name" value="Acyl_CoA_acyltransferase"/>
</dbReference>
<dbReference type="PROSITE" id="PS51186">
    <property type="entry name" value="GNAT"/>
    <property type="match status" value="1"/>
</dbReference>
<keyword evidence="4" id="KW-0238">DNA-binding</keyword>
<evidence type="ECO:0000313" key="5">
    <source>
        <dbReference type="Proteomes" id="UP000198601"/>
    </source>
</evidence>
<dbReference type="AlphaFoldDB" id="A0A1G4PLW0"/>
<proteinExistence type="predicted"/>
<evidence type="ECO:0000259" key="3">
    <source>
        <dbReference type="PROSITE" id="PS51186"/>
    </source>
</evidence>